<name>A0A151IWB1_9HYME</name>
<evidence type="ECO:0000256" key="1">
    <source>
        <dbReference type="SAM" id="MobiDB-lite"/>
    </source>
</evidence>
<dbReference type="Proteomes" id="UP000078492">
    <property type="component" value="Unassembled WGS sequence"/>
</dbReference>
<proteinExistence type="predicted"/>
<keyword evidence="3" id="KW-1185">Reference proteome</keyword>
<evidence type="ECO:0000313" key="2">
    <source>
        <dbReference type="EMBL" id="KYN12109.1"/>
    </source>
</evidence>
<dbReference type="EMBL" id="KQ980865">
    <property type="protein sequence ID" value="KYN12109.1"/>
    <property type="molecule type" value="Genomic_DNA"/>
</dbReference>
<reference evidence="2 3" key="1">
    <citation type="submission" date="2015-09" db="EMBL/GenBank/DDBJ databases">
        <title>Trachymyrmex cornetzi WGS genome.</title>
        <authorList>
            <person name="Nygaard S."/>
            <person name="Hu H."/>
            <person name="Boomsma J."/>
            <person name="Zhang G."/>
        </authorList>
    </citation>
    <scope>NUCLEOTIDE SEQUENCE [LARGE SCALE GENOMIC DNA]</scope>
    <source>
        <strain evidence="2">Tcor2-1</strain>
        <tissue evidence="2">Whole body</tissue>
    </source>
</reference>
<feature type="region of interest" description="Disordered" evidence="1">
    <location>
        <begin position="1"/>
        <end position="23"/>
    </location>
</feature>
<evidence type="ECO:0000313" key="3">
    <source>
        <dbReference type="Proteomes" id="UP000078492"/>
    </source>
</evidence>
<gene>
    <name evidence="2" type="ORF">ALC57_15723</name>
</gene>
<protein>
    <submittedName>
        <fullName evidence="2">Uncharacterized protein</fullName>
    </submittedName>
</protein>
<feature type="compositionally biased region" description="Basic and acidic residues" evidence="1">
    <location>
        <begin position="8"/>
        <end position="20"/>
    </location>
</feature>
<dbReference type="STRING" id="471704.A0A151IWB1"/>
<organism evidence="2 3">
    <name type="scientific">Trachymyrmex cornetzi</name>
    <dbReference type="NCBI Taxonomy" id="471704"/>
    <lineage>
        <taxon>Eukaryota</taxon>
        <taxon>Metazoa</taxon>
        <taxon>Ecdysozoa</taxon>
        <taxon>Arthropoda</taxon>
        <taxon>Hexapoda</taxon>
        <taxon>Insecta</taxon>
        <taxon>Pterygota</taxon>
        <taxon>Neoptera</taxon>
        <taxon>Endopterygota</taxon>
        <taxon>Hymenoptera</taxon>
        <taxon>Apocrita</taxon>
        <taxon>Aculeata</taxon>
        <taxon>Formicoidea</taxon>
        <taxon>Formicidae</taxon>
        <taxon>Myrmicinae</taxon>
        <taxon>Trachymyrmex</taxon>
    </lineage>
</organism>
<dbReference type="AlphaFoldDB" id="A0A151IWB1"/>
<sequence>MRKRKSNHKEGINQEPRNETAKNIPCLVVSEEAEKNRLTEITELLRLEYLSFQEEANIMKLITNSQDRFHIPGEKLTATNILQHRIPTTDDRPINARQYRFPQIHKEEINR</sequence>
<accession>A0A151IWB1</accession>